<protein>
    <recommendedName>
        <fullName evidence="16">Helicase ATP-binding domain-containing protein</fullName>
    </recommendedName>
</protein>
<feature type="compositionally biased region" description="Polar residues" evidence="10">
    <location>
        <begin position="275"/>
        <end position="285"/>
    </location>
</feature>
<dbReference type="InterPro" id="IPR013083">
    <property type="entry name" value="Znf_RING/FYVE/PHD"/>
</dbReference>
<feature type="domain" description="RING-type" evidence="11">
    <location>
        <begin position="755"/>
        <end position="807"/>
    </location>
</feature>
<dbReference type="Gene3D" id="3.40.50.10810">
    <property type="entry name" value="Tandem AAA-ATPase domain"/>
    <property type="match status" value="1"/>
</dbReference>
<dbReference type="InterPro" id="IPR049730">
    <property type="entry name" value="SNF2/RAD54-like_C"/>
</dbReference>
<dbReference type="InterPro" id="IPR001841">
    <property type="entry name" value="Znf_RING"/>
</dbReference>
<evidence type="ECO:0000256" key="2">
    <source>
        <dbReference type="ARBA" id="ARBA00022723"/>
    </source>
</evidence>
<dbReference type="AlphaFoldDB" id="A0A4Z1GSE3"/>
<dbReference type="SUPFAM" id="SSF52540">
    <property type="entry name" value="P-loop containing nucleoside triphosphate hydrolases"/>
    <property type="match status" value="2"/>
</dbReference>
<evidence type="ECO:0000256" key="6">
    <source>
        <dbReference type="ARBA" id="ARBA00022806"/>
    </source>
</evidence>
<dbReference type="SMART" id="SM00490">
    <property type="entry name" value="HELICc"/>
    <property type="match status" value="1"/>
</dbReference>
<dbReference type="GO" id="GO:0006281">
    <property type="term" value="P:DNA repair"/>
    <property type="evidence" value="ECO:0007669"/>
    <property type="project" value="TreeGrafter"/>
</dbReference>
<dbReference type="GO" id="GO:0016787">
    <property type="term" value="F:hydrolase activity"/>
    <property type="evidence" value="ECO:0007669"/>
    <property type="project" value="UniProtKB-KW"/>
</dbReference>
<dbReference type="Pfam" id="PF00176">
    <property type="entry name" value="SNF2-rel_dom"/>
    <property type="match status" value="1"/>
</dbReference>
<evidence type="ECO:0000256" key="3">
    <source>
        <dbReference type="ARBA" id="ARBA00022741"/>
    </source>
</evidence>
<keyword evidence="3" id="KW-0547">Nucleotide-binding</keyword>
<dbReference type="Gene3D" id="3.30.40.10">
    <property type="entry name" value="Zinc/RING finger domain, C3HC4 (zinc finger)"/>
    <property type="match status" value="1"/>
</dbReference>
<dbReference type="Proteomes" id="UP000297814">
    <property type="component" value="Unassembled WGS sequence"/>
</dbReference>
<dbReference type="InterPro" id="IPR014001">
    <property type="entry name" value="Helicase_ATP-bd"/>
</dbReference>
<dbReference type="PANTHER" id="PTHR45626:SF22">
    <property type="entry name" value="DNA REPAIR PROTEIN RAD5"/>
    <property type="match status" value="1"/>
</dbReference>
<dbReference type="Pfam" id="PF00271">
    <property type="entry name" value="Helicase_C"/>
    <property type="match status" value="1"/>
</dbReference>
<comment type="similarity">
    <text evidence="1">Belongs to the SNF2/RAD54 helicase family.</text>
</comment>
<feature type="compositionally biased region" description="Acidic residues" evidence="10">
    <location>
        <begin position="208"/>
        <end position="224"/>
    </location>
</feature>
<feature type="domain" description="Helicase ATP-binding" evidence="12">
    <location>
        <begin position="380"/>
        <end position="585"/>
    </location>
</feature>
<accession>A0A4Z1GSE3</accession>
<dbReference type="GO" id="GO:0004386">
    <property type="term" value="F:helicase activity"/>
    <property type="evidence" value="ECO:0007669"/>
    <property type="project" value="UniProtKB-KW"/>
</dbReference>
<sequence>MERTPPESSPMTDPTLQPDEDLILGTDFEWKSASMFPKTPKHKSYVERTTQPHIKAEDNELEEINGIAWAPSSRSKSLEKSVAQSQIKAEDSELEETDAVVWSSSRAGSTVQTPRKRSRTHPVSSPGVKLEGDDVQLKTEASDFSSSDERRSPSKRRRSIWGKSIPYAGRRLSRSISPELPTVKEVCDPTKSSRTPSPETTDSSNGELEYEYDLEDSDFSDIENDDNRSSVKPEPSQKKRRESPMKTSREWWARSYRRKARFHKRKNRRTFANDGATSKINNFISHNPIDDHRDKPDEEGSPGIEASSKNEYFDLVLRNIRTDGRIHNCRGDKTALKIAGESFGRANVKYRDENRWSVRGLSTALYHHQLLGSSWMLGKEFDPAGCSGGFNCDVMGLGKTLEMLATIVGNPRPEGAGRRGIGPTLIVVPSSISAQWVSEAAKHLADDSLNVILYAKSQKLSRNTLIKADLVITTYDQIRMSSPFPPNWWLEELALKLKMKGCTIDERTAIEEWIDENREEYAEVLHKIEWYRIALDEAHYIKNHDSKTSYAASALLGEFRWLLTGTPMMNKREELYSYFRFLKLVGISSLANFKQSYGDHKNPACNNRLDEIFSNLVLRRTMQDQILGKELITLPKPHKENPTEMFRLATRNLYRAVEAKFRGIIAQQEFEDSDPRKKMKYLIVMILRLRQFTASPLAIEPQIKALFEIGDLQKLRKGMRVSCPALYERMGIWIESLKDGHGPSIGSKNLDVHICEICHQGADDPQQIRNGRKGRKSCNHVFCQNCLGDSITAQTARTDDIVCPAHDCGRKFNQDRVISLDSWLMGPEDDSSMRKGRDALGFLPRLRVRSEWLEDFDKGTAKLPHTPKVEAIKQKLQTWRREAPSDKIVIFVQWKLMMRLIGIMLEEEDHHFLYYTGEMTAENRAYTLHEFEKNPKVTILIIGLKVGGVGLNLAFANRAIMVDLWWNSATESQAYGRIFRLGQLKETYFVRFMMRESVDIRLLRMQVFKSIIIDGTLEGKTTLTWAEALSFLGEVQWGENGDFKIAADYEKLEEWLDDWLNKQKNV</sequence>
<evidence type="ECO:0000313" key="14">
    <source>
        <dbReference type="EMBL" id="TGO39228.1"/>
    </source>
</evidence>
<evidence type="ECO:0000256" key="4">
    <source>
        <dbReference type="ARBA" id="ARBA00022771"/>
    </source>
</evidence>
<evidence type="ECO:0008006" key="16">
    <source>
        <dbReference type="Google" id="ProtNLM"/>
    </source>
</evidence>
<evidence type="ECO:0000256" key="9">
    <source>
        <dbReference type="PROSITE-ProRule" id="PRU00175"/>
    </source>
</evidence>
<evidence type="ECO:0000256" key="8">
    <source>
        <dbReference type="ARBA" id="ARBA00022840"/>
    </source>
</evidence>
<organism evidence="14 15">
    <name type="scientific">Botrytis hyacinthi</name>
    <dbReference type="NCBI Taxonomy" id="278943"/>
    <lineage>
        <taxon>Eukaryota</taxon>
        <taxon>Fungi</taxon>
        <taxon>Dikarya</taxon>
        <taxon>Ascomycota</taxon>
        <taxon>Pezizomycotina</taxon>
        <taxon>Leotiomycetes</taxon>
        <taxon>Helotiales</taxon>
        <taxon>Sclerotiniaceae</taxon>
        <taxon>Botrytis</taxon>
    </lineage>
</organism>
<feature type="region of interest" description="Disordered" evidence="10">
    <location>
        <begin position="71"/>
        <end position="249"/>
    </location>
</feature>
<feature type="compositionally biased region" description="Basic and acidic residues" evidence="10">
    <location>
        <begin position="225"/>
        <end position="249"/>
    </location>
</feature>
<keyword evidence="6" id="KW-0347">Helicase</keyword>
<dbReference type="PROSITE" id="PS00518">
    <property type="entry name" value="ZF_RING_1"/>
    <property type="match status" value="1"/>
</dbReference>
<feature type="compositionally biased region" description="Polar residues" evidence="10">
    <location>
        <begin position="102"/>
        <end position="113"/>
    </location>
</feature>
<keyword evidence="7" id="KW-0862">Zinc</keyword>
<keyword evidence="5" id="KW-0378">Hydrolase</keyword>
<proteinExistence type="inferred from homology"/>
<evidence type="ECO:0000259" key="12">
    <source>
        <dbReference type="PROSITE" id="PS51192"/>
    </source>
</evidence>
<dbReference type="InterPro" id="IPR000330">
    <property type="entry name" value="SNF2_N"/>
</dbReference>
<gene>
    <name evidence="14" type="ORF">BHYA_0058g00400</name>
</gene>
<reference evidence="14 15" key="1">
    <citation type="submission" date="2017-12" db="EMBL/GenBank/DDBJ databases">
        <title>Comparative genomics of Botrytis spp.</title>
        <authorList>
            <person name="Valero-Jimenez C.A."/>
            <person name="Tapia P."/>
            <person name="Veloso J."/>
            <person name="Silva-Moreno E."/>
            <person name="Staats M."/>
            <person name="Valdes J.H."/>
            <person name="Van Kan J.A.L."/>
        </authorList>
    </citation>
    <scope>NUCLEOTIDE SEQUENCE [LARGE SCALE GENOMIC DNA]</scope>
    <source>
        <strain evidence="14 15">Bh0001</strain>
    </source>
</reference>
<dbReference type="InterPro" id="IPR027417">
    <property type="entry name" value="P-loop_NTPase"/>
</dbReference>
<dbReference type="PROSITE" id="PS51192">
    <property type="entry name" value="HELICASE_ATP_BIND_1"/>
    <property type="match status" value="1"/>
</dbReference>
<evidence type="ECO:0000259" key="13">
    <source>
        <dbReference type="PROSITE" id="PS51194"/>
    </source>
</evidence>
<comment type="caution">
    <text evidence="14">The sequence shown here is derived from an EMBL/GenBank/DDBJ whole genome shotgun (WGS) entry which is preliminary data.</text>
</comment>
<feature type="region of interest" description="Disordered" evidence="10">
    <location>
        <begin position="263"/>
        <end position="306"/>
    </location>
</feature>
<keyword evidence="2" id="KW-0479">Metal-binding</keyword>
<evidence type="ECO:0000256" key="5">
    <source>
        <dbReference type="ARBA" id="ARBA00022801"/>
    </source>
</evidence>
<dbReference type="InterPro" id="IPR038718">
    <property type="entry name" value="SNF2-like_sf"/>
</dbReference>
<dbReference type="GO" id="GO:0005634">
    <property type="term" value="C:nucleus"/>
    <property type="evidence" value="ECO:0007669"/>
    <property type="project" value="TreeGrafter"/>
</dbReference>
<dbReference type="SUPFAM" id="SSF57850">
    <property type="entry name" value="RING/U-box"/>
    <property type="match status" value="1"/>
</dbReference>
<evidence type="ECO:0000259" key="11">
    <source>
        <dbReference type="PROSITE" id="PS50089"/>
    </source>
</evidence>
<dbReference type="PROSITE" id="PS51194">
    <property type="entry name" value="HELICASE_CTER"/>
    <property type="match status" value="1"/>
</dbReference>
<dbReference type="PROSITE" id="PS50089">
    <property type="entry name" value="ZF_RING_2"/>
    <property type="match status" value="1"/>
</dbReference>
<dbReference type="GO" id="GO:0005524">
    <property type="term" value="F:ATP binding"/>
    <property type="evidence" value="ECO:0007669"/>
    <property type="project" value="UniProtKB-KW"/>
</dbReference>
<feature type="compositionally biased region" description="Polar residues" evidence="10">
    <location>
        <begin position="190"/>
        <end position="206"/>
    </location>
</feature>
<dbReference type="GO" id="GO:0008270">
    <property type="term" value="F:zinc ion binding"/>
    <property type="evidence" value="ECO:0007669"/>
    <property type="project" value="UniProtKB-KW"/>
</dbReference>
<keyword evidence="15" id="KW-1185">Reference proteome</keyword>
<evidence type="ECO:0000313" key="15">
    <source>
        <dbReference type="Proteomes" id="UP000297814"/>
    </source>
</evidence>
<dbReference type="CDD" id="cd18008">
    <property type="entry name" value="DEXDc_SHPRH-like"/>
    <property type="match status" value="1"/>
</dbReference>
<evidence type="ECO:0000256" key="1">
    <source>
        <dbReference type="ARBA" id="ARBA00007025"/>
    </source>
</evidence>
<dbReference type="PANTHER" id="PTHR45626">
    <property type="entry name" value="TRANSCRIPTION TERMINATION FACTOR 2-RELATED"/>
    <property type="match status" value="1"/>
</dbReference>
<dbReference type="GO" id="GO:0008094">
    <property type="term" value="F:ATP-dependent activity, acting on DNA"/>
    <property type="evidence" value="ECO:0007669"/>
    <property type="project" value="TreeGrafter"/>
</dbReference>
<dbReference type="InterPro" id="IPR001650">
    <property type="entry name" value="Helicase_C-like"/>
</dbReference>
<dbReference type="InterPro" id="IPR050628">
    <property type="entry name" value="SNF2_RAD54_helicase_TF"/>
</dbReference>
<feature type="compositionally biased region" description="Basic and acidic residues" evidence="10">
    <location>
        <begin position="130"/>
        <end position="152"/>
    </location>
</feature>
<dbReference type="Gene3D" id="3.40.50.300">
    <property type="entry name" value="P-loop containing nucleotide triphosphate hydrolases"/>
    <property type="match status" value="1"/>
</dbReference>
<dbReference type="InterPro" id="IPR017907">
    <property type="entry name" value="Znf_RING_CS"/>
</dbReference>
<dbReference type="SMART" id="SM00487">
    <property type="entry name" value="DEXDc"/>
    <property type="match status" value="1"/>
</dbReference>
<dbReference type="EMBL" id="PQXK01000058">
    <property type="protein sequence ID" value="TGO39228.1"/>
    <property type="molecule type" value="Genomic_DNA"/>
</dbReference>
<keyword evidence="8" id="KW-0067">ATP-binding</keyword>
<feature type="compositionally biased region" description="Basic and acidic residues" evidence="10">
    <location>
        <begin position="288"/>
        <end position="298"/>
    </location>
</feature>
<feature type="domain" description="Helicase C-terminal" evidence="13">
    <location>
        <begin position="871"/>
        <end position="1030"/>
    </location>
</feature>
<keyword evidence="4 9" id="KW-0863">Zinc-finger</keyword>
<evidence type="ECO:0000256" key="7">
    <source>
        <dbReference type="ARBA" id="ARBA00022833"/>
    </source>
</evidence>
<name>A0A4Z1GSE3_9HELO</name>
<evidence type="ECO:0000256" key="10">
    <source>
        <dbReference type="SAM" id="MobiDB-lite"/>
    </source>
</evidence>
<dbReference type="CDD" id="cd18793">
    <property type="entry name" value="SF2_C_SNF"/>
    <property type="match status" value="1"/>
</dbReference>